<protein>
    <submittedName>
        <fullName evidence="2">Uncharacterized protein</fullName>
    </submittedName>
</protein>
<comment type="caution">
    <text evidence="2">The sequence shown here is derived from an EMBL/GenBank/DDBJ whole genome shotgun (WGS) entry which is preliminary data.</text>
</comment>
<dbReference type="AlphaFoldDB" id="A0AAD4QMR9"/>
<feature type="region of interest" description="Disordered" evidence="1">
    <location>
        <begin position="1"/>
        <end position="27"/>
    </location>
</feature>
<dbReference type="Proteomes" id="UP001203297">
    <property type="component" value="Unassembled WGS sequence"/>
</dbReference>
<name>A0AAD4QMR9_9AGAM</name>
<feature type="region of interest" description="Disordered" evidence="1">
    <location>
        <begin position="60"/>
        <end position="112"/>
    </location>
</feature>
<sequence>MNTDVSCISETGENYTDDGSEASEATYRPKVVHLGQFASNGSQIPRSFSPITVSLDRHGHHRRIQLEHSEDGSFGGSQGSDRSFSPHMPHARSAGSPSGHPQPNAGFGLVGNHRSHFNHVRLRTIYP</sequence>
<evidence type="ECO:0000256" key="1">
    <source>
        <dbReference type="SAM" id="MobiDB-lite"/>
    </source>
</evidence>
<evidence type="ECO:0000313" key="3">
    <source>
        <dbReference type="Proteomes" id="UP001203297"/>
    </source>
</evidence>
<proteinExistence type="predicted"/>
<reference evidence="2" key="1">
    <citation type="journal article" date="2022" name="New Phytol.">
        <title>Evolutionary transition to the ectomycorrhizal habit in the genomes of a hyperdiverse lineage of mushroom-forming fungi.</title>
        <authorList>
            <person name="Looney B."/>
            <person name="Miyauchi S."/>
            <person name="Morin E."/>
            <person name="Drula E."/>
            <person name="Courty P.E."/>
            <person name="Kohler A."/>
            <person name="Kuo A."/>
            <person name="LaButti K."/>
            <person name="Pangilinan J."/>
            <person name="Lipzen A."/>
            <person name="Riley R."/>
            <person name="Andreopoulos W."/>
            <person name="He G."/>
            <person name="Johnson J."/>
            <person name="Nolan M."/>
            <person name="Tritt A."/>
            <person name="Barry K.W."/>
            <person name="Grigoriev I.V."/>
            <person name="Nagy L.G."/>
            <person name="Hibbett D."/>
            <person name="Henrissat B."/>
            <person name="Matheny P.B."/>
            <person name="Labbe J."/>
            <person name="Martin F.M."/>
        </authorList>
    </citation>
    <scope>NUCLEOTIDE SEQUENCE</scope>
    <source>
        <strain evidence="2">BPL690</strain>
    </source>
</reference>
<gene>
    <name evidence="2" type="ORF">B0F90DRAFT_254601</name>
</gene>
<evidence type="ECO:0000313" key="2">
    <source>
        <dbReference type="EMBL" id="KAI0301840.1"/>
    </source>
</evidence>
<accession>A0AAD4QMR9</accession>
<keyword evidence="3" id="KW-1185">Reference proteome</keyword>
<feature type="compositionally biased region" description="Polar residues" evidence="1">
    <location>
        <begin position="1"/>
        <end position="14"/>
    </location>
</feature>
<dbReference type="EMBL" id="WTXG01000012">
    <property type="protein sequence ID" value="KAI0301840.1"/>
    <property type="molecule type" value="Genomic_DNA"/>
</dbReference>
<organism evidence="2 3">
    <name type="scientific">Multifurca ochricompacta</name>
    <dbReference type="NCBI Taxonomy" id="376703"/>
    <lineage>
        <taxon>Eukaryota</taxon>
        <taxon>Fungi</taxon>
        <taxon>Dikarya</taxon>
        <taxon>Basidiomycota</taxon>
        <taxon>Agaricomycotina</taxon>
        <taxon>Agaricomycetes</taxon>
        <taxon>Russulales</taxon>
        <taxon>Russulaceae</taxon>
        <taxon>Multifurca</taxon>
    </lineage>
</organism>